<protein>
    <submittedName>
        <fullName evidence="2">Uncharacterized protein</fullName>
    </submittedName>
</protein>
<feature type="region of interest" description="Disordered" evidence="1">
    <location>
        <begin position="58"/>
        <end position="102"/>
    </location>
</feature>
<dbReference type="EMBL" id="JNSK01000179">
    <property type="protein sequence ID" value="KGA13187.1"/>
    <property type="molecule type" value="Genomic_DNA"/>
</dbReference>
<proteinExistence type="predicted"/>
<organism evidence="2">
    <name type="scientific">freshwater metagenome</name>
    <dbReference type="NCBI Taxonomy" id="449393"/>
    <lineage>
        <taxon>unclassified sequences</taxon>
        <taxon>metagenomes</taxon>
        <taxon>ecological metagenomes</taxon>
    </lineage>
</organism>
<accession>A0A094PQ17</accession>
<comment type="caution">
    <text evidence="2">The sequence shown here is derived from an EMBL/GenBank/DDBJ whole genome shotgun (WGS) entry which is preliminary data.</text>
</comment>
<reference evidence="2" key="1">
    <citation type="submission" date="2014-05" db="EMBL/GenBank/DDBJ databases">
        <title>Key roles for freshwater Actinobacteria revealed by deep metagenomic sequencing.</title>
        <authorList>
            <person name="Ghai R."/>
            <person name="Mizuno C.M."/>
            <person name="Picazo A."/>
            <person name="Camacho A."/>
            <person name="Rodriguez-Valera F."/>
        </authorList>
    </citation>
    <scope>NUCLEOTIDE SEQUENCE</scope>
</reference>
<evidence type="ECO:0000256" key="1">
    <source>
        <dbReference type="SAM" id="MobiDB-lite"/>
    </source>
</evidence>
<dbReference type="AlphaFoldDB" id="A0A094PQ17"/>
<name>A0A094PQ17_9ZZZZ</name>
<sequence>MVLSLLSGLPPKPRGIRRLRSAWRRRSLKSRRKSDLAEYAKRIRCEEAARVLMRSGGENGSKVAIGSRSENGSKVAMGSRSENGSKVAMGSRSENGSKVAMGSHASERMSFAARVRSEDGSVESALVVIPLLALFLISFQLVLTVTNRNILASYAQSSATHSSITGQFANGDRVIDLDSPDAFKELKAVVSTRNRQLPNLVPFLDQHDRQLRVNGFSILEGQS</sequence>
<evidence type="ECO:0000313" key="2">
    <source>
        <dbReference type="EMBL" id="KGA13187.1"/>
    </source>
</evidence>
<gene>
    <name evidence="2" type="ORF">GM50_22870</name>
</gene>